<dbReference type="GO" id="GO:0051301">
    <property type="term" value="P:cell division"/>
    <property type="evidence" value="ECO:0007669"/>
    <property type="project" value="UniProtKB-KW"/>
</dbReference>
<dbReference type="EMBL" id="JACSPP010000055">
    <property type="protein sequence ID" value="MBD8041527.1"/>
    <property type="molecule type" value="Genomic_DNA"/>
</dbReference>
<keyword evidence="2" id="KW-1185">Reference proteome</keyword>
<accession>A0ABR8YBD1</accession>
<evidence type="ECO:0000313" key="2">
    <source>
        <dbReference type="Proteomes" id="UP000620874"/>
    </source>
</evidence>
<protein>
    <submittedName>
        <fullName evidence="1">Cell division protein FtsQ</fullName>
    </submittedName>
</protein>
<organism evidence="1 2">
    <name type="scientific">Phocaeicola intestinalis</name>
    <dbReference type="NCBI Taxonomy" id="2762212"/>
    <lineage>
        <taxon>Bacteria</taxon>
        <taxon>Pseudomonadati</taxon>
        <taxon>Bacteroidota</taxon>
        <taxon>Bacteroidia</taxon>
        <taxon>Bacteroidales</taxon>
        <taxon>Bacteroidaceae</taxon>
        <taxon>Phocaeicola</taxon>
    </lineage>
</organism>
<reference evidence="1 2" key="1">
    <citation type="submission" date="2020-08" db="EMBL/GenBank/DDBJ databases">
        <title>A Genomic Blueprint of the Chicken Gut Microbiome.</title>
        <authorList>
            <person name="Gilroy R."/>
            <person name="Ravi A."/>
            <person name="Getino M."/>
            <person name="Pursley I."/>
            <person name="Horton D.L."/>
            <person name="Alikhan N.-F."/>
            <person name="Baker D."/>
            <person name="Gharbi K."/>
            <person name="Hall N."/>
            <person name="Watson M."/>
            <person name="Adriaenssens E.M."/>
            <person name="Foster-Nyarko E."/>
            <person name="Jarju S."/>
            <person name="Secka A."/>
            <person name="Antonio M."/>
            <person name="Oren A."/>
            <person name="Chaudhuri R."/>
            <person name="La Ragione R.M."/>
            <person name="Hildebrand F."/>
            <person name="Pallen M.J."/>
        </authorList>
    </citation>
    <scope>NUCLEOTIDE SEQUENCE [LARGE SCALE GENOMIC DNA]</scope>
    <source>
        <strain evidence="1 2">Sa1CVN1</strain>
    </source>
</reference>
<keyword evidence="1" id="KW-0131">Cell cycle</keyword>
<name>A0ABR8YBD1_9BACT</name>
<gene>
    <name evidence="1" type="ORF">H9625_13970</name>
</gene>
<proteinExistence type="predicted"/>
<sequence length="245" mass="27873">MMKRILILCVLLVVSAYLAVAVTLFNAKPAGQVCRGIELTIKDSIDYDFITLKDVNALLKRKGLSPADKPLDKINIRQLEEALSHQPFIAEAECYLTSSGKVAIDIYQRIPLLRVMSNNGDTYYLDHAGQILPVSGKPVHVAVATGFIDRKFAQDQLYQLGKYLQTDAFWNAQIEQINVTPRQELELVPRVGNQILFLGKAEDYQEKFRKLQTFYTEALSQVGWNKYERISVEFNNQIICTKKEK</sequence>
<dbReference type="RefSeq" id="WP_087210477.1">
    <property type="nucleotide sequence ID" value="NZ_JACSPP010000055.1"/>
</dbReference>
<keyword evidence="1" id="KW-0132">Cell division</keyword>
<comment type="caution">
    <text evidence="1">The sequence shown here is derived from an EMBL/GenBank/DDBJ whole genome shotgun (WGS) entry which is preliminary data.</text>
</comment>
<evidence type="ECO:0000313" key="1">
    <source>
        <dbReference type="EMBL" id="MBD8041527.1"/>
    </source>
</evidence>
<dbReference type="Proteomes" id="UP000620874">
    <property type="component" value="Unassembled WGS sequence"/>
</dbReference>